<dbReference type="Gene3D" id="3.20.20.140">
    <property type="entry name" value="Metal-dependent hydrolases"/>
    <property type="match status" value="1"/>
</dbReference>
<protein>
    <submittedName>
        <fullName evidence="3">TatD family hydrolase</fullName>
    </submittedName>
</protein>
<organism evidence="3 4">
    <name type="scientific">Marinitoga aeolica</name>
    <dbReference type="NCBI Taxonomy" id="2809031"/>
    <lineage>
        <taxon>Bacteria</taxon>
        <taxon>Thermotogati</taxon>
        <taxon>Thermotogota</taxon>
        <taxon>Thermotogae</taxon>
        <taxon>Petrotogales</taxon>
        <taxon>Petrotogaceae</taxon>
        <taxon>Marinitoga</taxon>
    </lineage>
</organism>
<keyword evidence="1" id="KW-0479">Metal-binding</keyword>
<dbReference type="InterPro" id="IPR001130">
    <property type="entry name" value="TatD-like"/>
</dbReference>
<dbReference type="GO" id="GO:0016787">
    <property type="term" value="F:hydrolase activity"/>
    <property type="evidence" value="ECO:0007669"/>
    <property type="project" value="UniProtKB-KW"/>
</dbReference>
<keyword evidence="4" id="KW-1185">Reference proteome</keyword>
<reference evidence="3 4" key="1">
    <citation type="submission" date="2021-02" db="EMBL/GenBank/DDBJ databases">
        <title>Characterization of Marinitoga sp. nov. str. BP5-C20A.</title>
        <authorList>
            <person name="Erauso G."/>
            <person name="Postec A."/>
        </authorList>
    </citation>
    <scope>NUCLEOTIDE SEQUENCE [LARGE SCALE GENOMIC DNA]</scope>
    <source>
        <strain evidence="3 4">BP5-C20A</strain>
    </source>
</reference>
<name>A0ABY8PPA7_9BACT</name>
<dbReference type="CDD" id="cd01310">
    <property type="entry name" value="TatD_DNAse"/>
    <property type="match status" value="1"/>
</dbReference>
<dbReference type="InterPro" id="IPR032466">
    <property type="entry name" value="Metal_Hydrolase"/>
</dbReference>
<dbReference type="PANTHER" id="PTHR46124:SF2">
    <property type="entry name" value="D-AMINOACYL-TRNA DEACYLASE"/>
    <property type="match status" value="1"/>
</dbReference>
<dbReference type="PIRSF" id="PIRSF005902">
    <property type="entry name" value="DNase_TatD"/>
    <property type="match status" value="1"/>
</dbReference>
<evidence type="ECO:0000256" key="1">
    <source>
        <dbReference type="ARBA" id="ARBA00022723"/>
    </source>
</evidence>
<sequence>MKLVDTHCHLNLIDNKNEIINSFEKENMEFVIEVGINVENSFKTVELANSYENIYCSVGIHPNDSSNLSNKDFDTIKILAQNEKVIAIGEIGLDYYREYTSKKDQFSSFINQIQIAKELNLPLILHIREAYDDAFNILINEGLPDKLGVVHCFSADWKTAKKFLDLGFYIGIDGPITFKNNNTLVEVVKNTPIEYILPETDSPFLTPVPFRGKKNNPTYVKYVIQKIAEIKNMNIEDTSQILVENSRKIFDI</sequence>
<dbReference type="PANTHER" id="PTHR46124">
    <property type="entry name" value="D-AMINOACYL-TRNA DEACYLASE"/>
    <property type="match status" value="1"/>
</dbReference>
<gene>
    <name evidence="3" type="ORF">JRV97_08630</name>
</gene>
<dbReference type="PROSITE" id="PS01090">
    <property type="entry name" value="TATD_2"/>
    <property type="match status" value="1"/>
</dbReference>
<dbReference type="InterPro" id="IPR015991">
    <property type="entry name" value="TatD/YcfH-like"/>
</dbReference>
<dbReference type="SUPFAM" id="SSF51556">
    <property type="entry name" value="Metallo-dependent hydrolases"/>
    <property type="match status" value="1"/>
</dbReference>
<proteinExistence type="predicted"/>
<dbReference type="Pfam" id="PF01026">
    <property type="entry name" value="TatD_DNase"/>
    <property type="match status" value="1"/>
</dbReference>
<evidence type="ECO:0000313" key="3">
    <source>
        <dbReference type="EMBL" id="WGS64434.1"/>
    </source>
</evidence>
<evidence type="ECO:0000256" key="2">
    <source>
        <dbReference type="ARBA" id="ARBA00022801"/>
    </source>
</evidence>
<dbReference type="InterPro" id="IPR018228">
    <property type="entry name" value="DNase_TatD-rel_CS"/>
</dbReference>
<evidence type="ECO:0000313" key="4">
    <source>
        <dbReference type="Proteomes" id="UP001232493"/>
    </source>
</evidence>
<dbReference type="PROSITE" id="PS01137">
    <property type="entry name" value="TATD_1"/>
    <property type="match status" value="1"/>
</dbReference>
<dbReference type="NCBIfam" id="TIGR00010">
    <property type="entry name" value="YchF/TatD family DNA exonuclease"/>
    <property type="match status" value="1"/>
</dbReference>
<accession>A0ABY8PPA7</accession>
<keyword evidence="2 3" id="KW-0378">Hydrolase</keyword>
<dbReference type="EMBL" id="CP069362">
    <property type="protein sequence ID" value="WGS64434.1"/>
    <property type="molecule type" value="Genomic_DNA"/>
</dbReference>
<dbReference type="Proteomes" id="UP001232493">
    <property type="component" value="Chromosome"/>
</dbReference>